<evidence type="ECO:0000256" key="5">
    <source>
        <dbReference type="ARBA" id="ARBA00022777"/>
    </source>
</evidence>
<dbReference type="GO" id="GO:0050793">
    <property type="term" value="P:regulation of developmental process"/>
    <property type="evidence" value="ECO:0007669"/>
    <property type="project" value="UniProtKB-ARBA"/>
</dbReference>
<dbReference type="InterPro" id="IPR000719">
    <property type="entry name" value="Prot_kinase_dom"/>
</dbReference>
<evidence type="ECO:0000256" key="9">
    <source>
        <dbReference type="ARBA" id="ARBA00051245"/>
    </source>
</evidence>
<comment type="similarity">
    <text evidence="12">Belongs to the protein kinase superfamily. Tyr protein kinase family.</text>
</comment>
<evidence type="ECO:0000313" key="17">
    <source>
        <dbReference type="Proteomes" id="UP000019149"/>
    </source>
</evidence>
<keyword evidence="17" id="KW-1185">Reference proteome</keyword>
<evidence type="ECO:0000256" key="4">
    <source>
        <dbReference type="ARBA" id="ARBA00022741"/>
    </source>
</evidence>
<dbReference type="OMA" id="IPHNYVT"/>
<dbReference type="EMBL" id="APAU02000182">
    <property type="protein sequence ID" value="EUB55142.1"/>
    <property type="molecule type" value="Genomic_DNA"/>
</dbReference>
<dbReference type="FunFam" id="1.10.510.10:FF:001512">
    <property type="entry name" value="Receptor tyrosine-protein kinase erbB-2"/>
    <property type="match status" value="1"/>
</dbReference>
<keyword evidence="3 12" id="KW-0808">Transferase</keyword>
<keyword evidence="5 12" id="KW-0418">Kinase</keyword>
<keyword evidence="4 12" id="KW-0547">Nucleotide-binding</keyword>
<evidence type="ECO:0000256" key="11">
    <source>
        <dbReference type="PROSITE-ProRule" id="PRU00192"/>
    </source>
</evidence>
<dbReference type="SMART" id="SM00219">
    <property type="entry name" value="TyrKc"/>
    <property type="match status" value="1"/>
</dbReference>
<dbReference type="InterPro" id="IPR020635">
    <property type="entry name" value="Tyr_kinase_cat_dom"/>
</dbReference>
<dbReference type="GO" id="GO:0012505">
    <property type="term" value="C:endomembrane system"/>
    <property type="evidence" value="ECO:0007669"/>
    <property type="project" value="UniProtKB-SubCell"/>
</dbReference>
<reference evidence="16 17" key="1">
    <citation type="journal article" date="2013" name="Nat. Genet.">
        <title>The genome of the hydatid tapeworm Echinococcus granulosus.</title>
        <authorList>
            <person name="Zheng H."/>
            <person name="Zhang W."/>
            <person name="Zhang L."/>
            <person name="Zhang Z."/>
            <person name="Li J."/>
            <person name="Lu G."/>
            <person name="Zhu Y."/>
            <person name="Wang Y."/>
            <person name="Huang Y."/>
            <person name="Liu J."/>
            <person name="Kang H."/>
            <person name="Chen J."/>
            <person name="Wang L."/>
            <person name="Chen A."/>
            <person name="Yu S."/>
            <person name="Gao Z."/>
            <person name="Jin L."/>
            <person name="Gu W."/>
            <person name="Wang Z."/>
            <person name="Zhao L."/>
            <person name="Shi B."/>
            <person name="Wen H."/>
            <person name="Lin R."/>
            <person name="Jones M.K."/>
            <person name="Brejova B."/>
            <person name="Vinar T."/>
            <person name="Zhao G."/>
            <person name="McManus D.P."/>
            <person name="Chen Z."/>
            <person name="Zhou Y."/>
            <person name="Wang S."/>
        </authorList>
    </citation>
    <scope>NUCLEOTIDE SEQUENCE [LARGE SCALE GENOMIC DNA]</scope>
</reference>
<dbReference type="InterPro" id="IPR011009">
    <property type="entry name" value="Kinase-like_dom_sf"/>
</dbReference>
<evidence type="ECO:0000313" key="16">
    <source>
        <dbReference type="EMBL" id="EUB55142.1"/>
    </source>
</evidence>
<dbReference type="InterPro" id="IPR008266">
    <property type="entry name" value="Tyr_kinase_AS"/>
</dbReference>
<dbReference type="PROSITE" id="PS00109">
    <property type="entry name" value="PROTEIN_KINASE_TYR"/>
    <property type="match status" value="1"/>
</dbReference>
<evidence type="ECO:0000259" key="14">
    <source>
        <dbReference type="PROSITE" id="PS50002"/>
    </source>
</evidence>
<dbReference type="InterPro" id="IPR050198">
    <property type="entry name" value="Non-receptor_tyrosine_kinases"/>
</dbReference>
<dbReference type="PANTHER" id="PTHR24418">
    <property type="entry name" value="TYROSINE-PROTEIN KINASE"/>
    <property type="match status" value="1"/>
</dbReference>
<dbReference type="Proteomes" id="UP000019149">
    <property type="component" value="Unassembled WGS sequence"/>
</dbReference>
<evidence type="ECO:0000259" key="15">
    <source>
        <dbReference type="PROSITE" id="PS50011"/>
    </source>
</evidence>
<dbReference type="Gene3D" id="1.10.510.10">
    <property type="entry name" value="Transferase(Phosphotransferase) domain 1"/>
    <property type="match status" value="1"/>
</dbReference>
<name>W6U9H4_ECHGR</name>
<comment type="caution">
    <text evidence="16">The sequence shown here is derived from an EMBL/GenBank/DDBJ whole genome shotgun (WGS) entry which is preliminary data.</text>
</comment>
<dbReference type="CDD" id="cd00173">
    <property type="entry name" value="SH2"/>
    <property type="match status" value="1"/>
</dbReference>
<evidence type="ECO:0000256" key="7">
    <source>
        <dbReference type="ARBA" id="ARBA00023136"/>
    </source>
</evidence>
<dbReference type="GO" id="GO:0005524">
    <property type="term" value="F:ATP binding"/>
    <property type="evidence" value="ECO:0007669"/>
    <property type="project" value="UniProtKB-KW"/>
</dbReference>
<dbReference type="GO" id="GO:0048468">
    <property type="term" value="P:cell development"/>
    <property type="evidence" value="ECO:0007669"/>
    <property type="project" value="UniProtKB-ARBA"/>
</dbReference>
<dbReference type="InterPro" id="IPR036028">
    <property type="entry name" value="SH3-like_dom_sf"/>
</dbReference>
<dbReference type="Pfam" id="PF00017">
    <property type="entry name" value="SH2"/>
    <property type="match status" value="1"/>
</dbReference>
<dbReference type="PROSITE" id="PS50001">
    <property type="entry name" value="SH2"/>
    <property type="match status" value="1"/>
</dbReference>
<dbReference type="GO" id="GO:0030182">
    <property type="term" value="P:neuron differentiation"/>
    <property type="evidence" value="ECO:0007669"/>
    <property type="project" value="UniProtKB-ARBA"/>
</dbReference>
<protein>
    <recommendedName>
        <fullName evidence="12">Tyrosine-protein kinase</fullName>
        <ecNumber evidence="12">2.7.10.2</ecNumber>
    </recommendedName>
</protein>
<feature type="domain" description="SH3" evidence="14">
    <location>
        <begin position="54"/>
        <end position="115"/>
    </location>
</feature>
<dbReference type="EC" id="2.7.10.2" evidence="12"/>
<gene>
    <name evidence="16" type="ORF">EGR_10002</name>
</gene>
<dbReference type="InterPro" id="IPR036860">
    <property type="entry name" value="SH2_dom_sf"/>
</dbReference>
<dbReference type="SUPFAM" id="SSF56112">
    <property type="entry name" value="Protein kinase-like (PK-like)"/>
    <property type="match status" value="1"/>
</dbReference>
<evidence type="ECO:0000256" key="6">
    <source>
        <dbReference type="ARBA" id="ARBA00022840"/>
    </source>
</evidence>
<dbReference type="Pfam" id="PF00018">
    <property type="entry name" value="SH3_1"/>
    <property type="match status" value="1"/>
</dbReference>
<keyword evidence="8 12" id="KW-0829">Tyrosine-protein kinase</keyword>
<dbReference type="PROSITE" id="PS50002">
    <property type="entry name" value="SH3"/>
    <property type="match status" value="1"/>
</dbReference>
<accession>W6U9H4</accession>
<keyword evidence="10" id="KW-0727">SH2 domain</keyword>
<evidence type="ECO:0000256" key="1">
    <source>
        <dbReference type="ARBA" id="ARBA00004308"/>
    </source>
</evidence>
<feature type="domain" description="SH2" evidence="13">
    <location>
        <begin position="115"/>
        <end position="217"/>
    </location>
</feature>
<evidence type="ECO:0000256" key="10">
    <source>
        <dbReference type="PROSITE-ProRule" id="PRU00191"/>
    </source>
</evidence>
<evidence type="ECO:0000256" key="12">
    <source>
        <dbReference type="RuleBase" id="RU362096"/>
    </source>
</evidence>
<dbReference type="Gene3D" id="2.30.30.40">
    <property type="entry name" value="SH3 Domains"/>
    <property type="match status" value="1"/>
</dbReference>
<comment type="subcellular location">
    <subcellularLocation>
        <location evidence="1">Endomembrane system</location>
    </subcellularLocation>
</comment>
<keyword evidence="6 12" id="KW-0067">ATP-binding</keyword>
<feature type="domain" description="Protein kinase" evidence="15">
    <location>
        <begin position="236"/>
        <end position="489"/>
    </location>
</feature>
<proteinExistence type="inferred from homology"/>
<evidence type="ECO:0000256" key="2">
    <source>
        <dbReference type="ARBA" id="ARBA00022443"/>
    </source>
</evidence>
<dbReference type="STRING" id="6210.W6U9H4"/>
<comment type="catalytic activity">
    <reaction evidence="9 12">
        <text>L-tyrosyl-[protein] + ATP = O-phospho-L-tyrosyl-[protein] + ADP + H(+)</text>
        <dbReference type="Rhea" id="RHEA:10596"/>
        <dbReference type="Rhea" id="RHEA-COMP:10136"/>
        <dbReference type="Rhea" id="RHEA-COMP:20101"/>
        <dbReference type="ChEBI" id="CHEBI:15378"/>
        <dbReference type="ChEBI" id="CHEBI:30616"/>
        <dbReference type="ChEBI" id="CHEBI:46858"/>
        <dbReference type="ChEBI" id="CHEBI:61978"/>
        <dbReference type="ChEBI" id="CHEBI:456216"/>
        <dbReference type="EC" id="2.7.10.2"/>
    </reaction>
</comment>
<dbReference type="OrthoDB" id="4062651at2759"/>
<dbReference type="Pfam" id="PF07714">
    <property type="entry name" value="PK_Tyr_Ser-Thr"/>
    <property type="match status" value="1"/>
</dbReference>
<evidence type="ECO:0000256" key="3">
    <source>
        <dbReference type="ARBA" id="ARBA00022679"/>
    </source>
</evidence>
<dbReference type="PROSITE" id="PS50011">
    <property type="entry name" value="PROTEIN_KINASE_DOM"/>
    <property type="match status" value="1"/>
</dbReference>
<dbReference type="InterPro" id="IPR001452">
    <property type="entry name" value="SH3_domain"/>
</dbReference>
<dbReference type="KEGG" id="egl:EGR_10002"/>
<keyword evidence="7" id="KW-0472">Membrane</keyword>
<dbReference type="InterPro" id="IPR000980">
    <property type="entry name" value="SH2"/>
</dbReference>
<dbReference type="AlphaFoldDB" id="W6U9H4"/>
<dbReference type="CDD" id="cd00192">
    <property type="entry name" value="PTKc"/>
    <property type="match status" value="1"/>
</dbReference>
<dbReference type="CTD" id="36345717"/>
<sequence length="506" mass="57601">MAGLRFYESMMKFCCPSKRKPPLPKTLEPTNILNKTSGPITSQPCSRTTKITNLRGNEVYALYDYSPALSTELAFQRDDELTVIDHFDQPWRTAINRRTGEQGLIPHNYVTNDATIAGVLSAWYPVGRIEAEKKLLIPGTETGTFLIRPSRGPMTYVLSCRTLCEGVVKIRHFQICRTNDSKDLYIDKAFPFATLNDLLGFYKEHPLIDDCTLTKPCSREKPQTPFHKAEISRQSVQMIRIIDKGSFGEVWLGRIQSVEVAVKIPLVTACRDDFIREAQKMHTIWHAQLVQFLGVCTKPQEESVLVITEYMPNGALDKYLQTEEGRNLQQIDLLSIMDQVANGMVYLESIKLVHRDLRAANVFVAKDGRVKVGDFGQSKMLSMPSSCPTDLKTPIRWSSPEALINGKEVTSKSDVWQYGILWYEVFSYGGVPYEKYTVEEAIRAICSGVILDPPEDCTWRMYELMRSCWQLVPENRPSFKEVKQRVEFIIESLDGNYDPTWATCEG</sequence>
<dbReference type="Gene3D" id="3.30.200.20">
    <property type="entry name" value="Phosphorylase Kinase, domain 1"/>
    <property type="match status" value="1"/>
</dbReference>
<dbReference type="InterPro" id="IPR001245">
    <property type="entry name" value="Ser-Thr/Tyr_kinase_cat_dom"/>
</dbReference>
<dbReference type="GO" id="GO:0004715">
    <property type="term" value="F:non-membrane spanning protein tyrosine kinase activity"/>
    <property type="evidence" value="ECO:0007669"/>
    <property type="project" value="UniProtKB-EC"/>
</dbReference>
<dbReference type="PRINTS" id="PR00109">
    <property type="entry name" value="TYRKINASE"/>
</dbReference>
<dbReference type="SUPFAM" id="SSF50044">
    <property type="entry name" value="SH3-domain"/>
    <property type="match status" value="1"/>
</dbReference>
<dbReference type="SMART" id="SM00326">
    <property type="entry name" value="SH3"/>
    <property type="match status" value="1"/>
</dbReference>
<dbReference type="SUPFAM" id="SSF55550">
    <property type="entry name" value="SH2 domain"/>
    <property type="match status" value="1"/>
</dbReference>
<evidence type="ECO:0000256" key="8">
    <source>
        <dbReference type="ARBA" id="ARBA00023137"/>
    </source>
</evidence>
<dbReference type="RefSeq" id="XP_024346338.1">
    <property type="nucleotide sequence ID" value="XM_024499251.1"/>
</dbReference>
<dbReference type="Gene3D" id="3.30.505.10">
    <property type="entry name" value="SH2 domain"/>
    <property type="match status" value="1"/>
</dbReference>
<dbReference type="GeneID" id="36345717"/>
<evidence type="ECO:0000259" key="13">
    <source>
        <dbReference type="PROSITE" id="PS50001"/>
    </source>
</evidence>
<dbReference type="PRINTS" id="PR00452">
    <property type="entry name" value="SH3DOMAIN"/>
</dbReference>
<keyword evidence="2 11" id="KW-0728">SH3 domain</keyword>
<organism evidence="16 17">
    <name type="scientific">Echinococcus granulosus</name>
    <name type="common">Hydatid tapeworm</name>
    <dbReference type="NCBI Taxonomy" id="6210"/>
    <lineage>
        <taxon>Eukaryota</taxon>
        <taxon>Metazoa</taxon>
        <taxon>Spiralia</taxon>
        <taxon>Lophotrochozoa</taxon>
        <taxon>Platyhelminthes</taxon>
        <taxon>Cestoda</taxon>
        <taxon>Eucestoda</taxon>
        <taxon>Cyclophyllidea</taxon>
        <taxon>Taeniidae</taxon>
        <taxon>Echinococcus</taxon>
        <taxon>Echinococcus granulosus group</taxon>
    </lineage>
</organism>
<dbReference type="SMART" id="SM00252">
    <property type="entry name" value="SH2"/>
    <property type="match status" value="1"/>
</dbReference>